<feature type="domain" description="Radical SAM core" evidence="5">
    <location>
        <begin position="86"/>
        <end position="306"/>
    </location>
</feature>
<evidence type="ECO:0000256" key="2">
    <source>
        <dbReference type="ARBA" id="ARBA00022723"/>
    </source>
</evidence>
<sequence length="465" mass="53219">MSRYILNPDIALRSWRLVPYAYYRKGVRYAKGLKKEEFEFLLKCDGKTEFEGELPLAEKFLDMGFIAPAKDESNLSEWQKYLGCDNRYFPAMSWMITGKCNYNCLHCFNAADNAPIMSEWTLEEANRLIEQAQKCGINAFTITGGEPMLHKNFFEIVESIYAHGMHLGDLNTNGSFLDETALEQFRKIGCNPLIKISFDGIGHHDWLRNRKGAETDALRAIRLCVEKGFRVKVQTNVHRLNIESMLPTAEMLDEMGVDEMRVIRTSESPRWKENADGSCLEVEEYYESMLEFADRYVKKKHNMSIDIWQFLAVFPRTESYRLRPVEYIAGEYRDSMPVCRGNRGMVAVAADGNVYPCMQMSGYYSAKNNFLGNVKKEGLQPILQEGRYLSEVCTTLGQLSENNETCAVCPYFKHCGGGCRALALAITGDKFGIDPAKCLFFQKGWHRKIKETLRGWKNIAPMEGE</sequence>
<keyword evidence="4" id="KW-0411">Iron-sulfur</keyword>
<dbReference type="InterPro" id="IPR023885">
    <property type="entry name" value="4Fe4S-binding_SPASM_dom"/>
</dbReference>
<reference evidence="6 7" key="1">
    <citation type="submission" date="2019-12" db="EMBL/GenBank/DDBJ databases">
        <title>Sporaefaciens musculi gen. nov., sp. nov., a novel bacterium isolated from the caecum of an obese mouse.</title>
        <authorList>
            <person name="Rasmussen T.S."/>
            <person name="Streidl T."/>
            <person name="Hitch T.C.A."/>
            <person name="Wortmann E."/>
            <person name="Deptula P."/>
            <person name="Hansen M."/>
            <person name="Nielsen D.S."/>
            <person name="Clavel T."/>
            <person name="Vogensen F.K."/>
        </authorList>
    </citation>
    <scope>NUCLEOTIDE SEQUENCE [LARGE SCALE GENOMIC DNA]</scope>
    <source>
        <strain evidence="6 7">WCA-9-b2</strain>
    </source>
</reference>
<dbReference type="InterPro" id="IPR006638">
    <property type="entry name" value="Elp3/MiaA/NifB-like_rSAM"/>
</dbReference>
<dbReference type="InterPro" id="IPR050377">
    <property type="entry name" value="Radical_SAM_PqqE_MftC-like"/>
</dbReference>
<dbReference type="Proteomes" id="UP000460412">
    <property type="component" value="Unassembled WGS sequence"/>
</dbReference>
<dbReference type="PROSITE" id="PS51918">
    <property type="entry name" value="RADICAL_SAM"/>
    <property type="match status" value="1"/>
</dbReference>
<dbReference type="PANTHER" id="PTHR11228">
    <property type="entry name" value="RADICAL SAM DOMAIN PROTEIN"/>
    <property type="match status" value="1"/>
</dbReference>
<accession>A0A7X3MJK4</accession>
<dbReference type="GO" id="GO:0003824">
    <property type="term" value="F:catalytic activity"/>
    <property type="evidence" value="ECO:0007669"/>
    <property type="project" value="InterPro"/>
</dbReference>
<dbReference type="NCBIfam" id="TIGR04085">
    <property type="entry name" value="rSAM_more_4Fe4S"/>
    <property type="match status" value="1"/>
</dbReference>
<dbReference type="EMBL" id="WUQX01000001">
    <property type="protein sequence ID" value="MXP77626.1"/>
    <property type="molecule type" value="Genomic_DNA"/>
</dbReference>
<dbReference type="SFLD" id="SFLDG01386">
    <property type="entry name" value="main_SPASM_domain-containing"/>
    <property type="match status" value="1"/>
</dbReference>
<keyword evidence="1" id="KW-0949">S-adenosyl-L-methionine</keyword>
<organism evidence="6 7">
    <name type="scientific">Sporofaciens musculi</name>
    <dbReference type="NCBI Taxonomy" id="2681861"/>
    <lineage>
        <taxon>Bacteria</taxon>
        <taxon>Bacillati</taxon>
        <taxon>Bacillota</taxon>
        <taxon>Clostridia</taxon>
        <taxon>Lachnospirales</taxon>
        <taxon>Lachnospiraceae</taxon>
        <taxon>Sporofaciens</taxon>
    </lineage>
</organism>
<dbReference type="SMART" id="SM00729">
    <property type="entry name" value="Elp3"/>
    <property type="match status" value="1"/>
</dbReference>
<comment type="caution">
    <text evidence="6">The sequence shown here is derived from an EMBL/GenBank/DDBJ whole genome shotgun (WGS) entry which is preliminary data.</text>
</comment>
<dbReference type="Gene3D" id="3.20.20.70">
    <property type="entry name" value="Aldolase class I"/>
    <property type="match status" value="1"/>
</dbReference>
<evidence type="ECO:0000256" key="3">
    <source>
        <dbReference type="ARBA" id="ARBA00023004"/>
    </source>
</evidence>
<dbReference type="PANTHER" id="PTHR11228:SF7">
    <property type="entry name" value="PQQA PEPTIDE CYCLASE"/>
    <property type="match status" value="1"/>
</dbReference>
<evidence type="ECO:0000313" key="6">
    <source>
        <dbReference type="EMBL" id="MXP77626.1"/>
    </source>
</evidence>
<proteinExistence type="predicted"/>
<dbReference type="SFLD" id="SFLDS00029">
    <property type="entry name" value="Radical_SAM"/>
    <property type="match status" value="1"/>
</dbReference>
<dbReference type="SFLD" id="SFLDG01067">
    <property type="entry name" value="SPASM/twitch_domain_containing"/>
    <property type="match status" value="1"/>
</dbReference>
<evidence type="ECO:0000256" key="1">
    <source>
        <dbReference type="ARBA" id="ARBA00022691"/>
    </source>
</evidence>
<dbReference type="Pfam" id="PF13186">
    <property type="entry name" value="SPASM"/>
    <property type="match status" value="1"/>
</dbReference>
<protein>
    <submittedName>
        <fullName evidence="6">Radical SAM protein</fullName>
    </submittedName>
</protein>
<keyword evidence="3" id="KW-0408">Iron</keyword>
<dbReference type="CDD" id="cd01335">
    <property type="entry name" value="Radical_SAM"/>
    <property type="match status" value="1"/>
</dbReference>
<dbReference type="GO" id="GO:0046872">
    <property type="term" value="F:metal ion binding"/>
    <property type="evidence" value="ECO:0007669"/>
    <property type="project" value="UniProtKB-KW"/>
</dbReference>
<evidence type="ECO:0000256" key="4">
    <source>
        <dbReference type="ARBA" id="ARBA00023014"/>
    </source>
</evidence>
<evidence type="ECO:0000313" key="7">
    <source>
        <dbReference type="Proteomes" id="UP000460412"/>
    </source>
</evidence>
<gene>
    <name evidence="6" type="ORF">GN277_20410</name>
</gene>
<dbReference type="AlphaFoldDB" id="A0A7X3MJK4"/>
<dbReference type="RefSeq" id="WP_159753086.1">
    <property type="nucleotide sequence ID" value="NZ_WUQX01000001.1"/>
</dbReference>
<dbReference type="InterPro" id="IPR013785">
    <property type="entry name" value="Aldolase_TIM"/>
</dbReference>
<dbReference type="SUPFAM" id="SSF102114">
    <property type="entry name" value="Radical SAM enzymes"/>
    <property type="match status" value="1"/>
</dbReference>
<name>A0A7X3MJK4_9FIRM</name>
<dbReference type="GO" id="GO:0051536">
    <property type="term" value="F:iron-sulfur cluster binding"/>
    <property type="evidence" value="ECO:0007669"/>
    <property type="project" value="UniProtKB-KW"/>
</dbReference>
<dbReference type="InterPro" id="IPR058240">
    <property type="entry name" value="rSAM_sf"/>
</dbReference>
<dbReference type="Pfam" id="PF04055">
    <property type="entry name" value="Radical_SAM"/>
    <property type="match status" value="1"/>
</dbReference>
<keyword evidence="2" id="KW-0479">Metal-binding</keyword>
<evidence type="ECO:0000259" key="5">
    <source>
        <dbReference type="PROSITE" id="PS51918"/>
    </source>
</evidence>
<dbReference type="InterPro" id="IPR007197">
    <property type="entry name" value="rSAM"/>
</dbReference>
<keyword evidence="7" id="KW-1185">Reference proteome</keyword>